<dbReference type="InterPro" id="IPR035923">
    <property type="entry name" value="TT1751-like_sf"/>
</dbReference>
<dbReference type="RefSeq" id="WP_131839255.1">
    <property type="nucleotide sequence ID" value="NZ_SLWB01000007.1"/>
</dbReference>
<evidence type="ECO:0000259" key="1">
    <source>
        <dbReference type="Pfam" id="PF03625"/>
    </source>
</evidence>
<dbReference type="EMBL" id="SLWB01000007">
    <property type="protein sequence ID" value="TCN67618.1"/>
    <property type="molecule type" value="Genomic_DNA"/>
</dbReference>
<name>A0A4R2EFD5_9BACT</name>
<dbReference type="PIRSF" id="PIRSF021774">
    <property type="entry name" value="UCP021774"/>
    <property type="match status" value="1"/>
</dbReference>
<dbReference type="OrthoDB" id="9791067at2"/>
<protein>
    <submittedName>
        <fullName evidence="2">Uncharacterized protein (DUF302 family)</fullName>
    </submittedName>
</protein>
<gene>
    <name evidence="2" type="ORF">CLV25_10777</name>
</gene>
<feature type="domain" description="DUF302" evidence="1">
    <location>
        <begin position="35"/>
        <end position="98"/>
    </location>
</feature>
<sequence length="132" mass="14540">MNYAFQTKVSASFSDSMQLTIEALKAEGFGVVSQVDMDKKFKEALGKEFKRYTILGVCMPSYAYQAVAEEELIGLLLPCNLVVVEKEEDVTFVAAVNPMVTMQSVSNPALAPLANDVAEKLQRVIRTLAEKQ</sequence>
<dbReference type="Gene3D" id="3.30.310.70">
    <property type="entry name" value="TT1751-like domain"/>
    <property type="match status" value="1"/>
</dbReference>
<keyword evidence="3" id="KW-1185">Reference proteome</keyword>
<accession>A0A4R2EFD5</accession>
<organism evidence="2 3">
    <name type="scientific">Acetobacteroides hydrogenigenes</name>
    <dbReference type="NCBI Taxonomy" id="979970"/>
    <lineage>
        <taxon>Bacteria</taxon>
        <taxon>Pseudomonadati</taxon>
        <taxon>Bacteroidota</taxon>
        <taxon>Bacteroidia</taxon>
        <taxon>Bacteroidales</taxon>
        <taxon>Rikenellaceae</taxon>
        <taxon>Acetobacteroides</taxon>
    </lineage>
</organism>
<dbReference type="PANTHER" id="PTHR38342">
    <property type="entry name" value="SLR5037 PROTEIN"/>
    <property type="match status" value="1"/>
</dbReference>
<dbReference type="PANTHER" id="PTHR38342:SF1">
    <property type="entry name" value="SLR5037 PROTEIN"/>
    <property type="match status" value="1"/>
</dbReference>
<dbReference type="SUPFAM" id="SSF103247">
    <property type="entry name" value="TT1751-like"/>
    <property type="match status" value="1"/>
</dbReference>
<evidence type="ECO:0000313" key="2">
    <source>
        <dbReference type="EMBL" id="TCN67618.1"/>
    </source>
</evidence>
<dbReference type="InterPro" id="IPR016796">
    <property type="entry name" value="UCP021774"/>
</dbReference>
<comment type="caution">
    <text evidence="2">The sequence shown here is derived from an EMBL/GenBank/DDBJ whole genome shotgun (WGS) entry which is preliminary data.</text>
</comment>
<dbReference type="CDD" id="cd14797">
    <property type="entry name" value="DUF302"/>
    <property type="match status" value="1"/>
</dbReference>
<dbReference type="Proteomes" id="UP000294830">
    <property type="component" value="Unassembled WGS sequence"/>
</dbReference>
<dbReference type="Pfam" id="PF03625">
    <property type="entry name" value="DUF302"/>
    <property type="match status" value="1"/>
</dbReference>
<dbReference type="AlphaFoldDB" id="A0A4R2EFD5"/>
<proteinExistence type="predicted"/>
<dbReference type="InterPro" id="IPR005180">
    <property type="entry name" value="DUF302"/>
</dbReference>
<evidence type="ECO:0000313" key="3">
    <source>
        <dbReference type="Proteomes" id="UP000294830"/>
    </source>
</evidence>
<reference evidence="2 3" key="1">
    <citation type="submission" date="2019-03" db="EMBL/GenBank/DDBJ databases">
        <title>Genomic Encyclopedia of Archaeal and Bacterial Type Strains, Phase II (KMG-II): from individual species to whole genera.</title>
        <authorList>
            <person name="Goeker M."/>
        </authorList>
    </citation>
    <scope>NUCLEOTIDE SEQUENCE [LARGE SCALE GENOMIC DNA]</scope>
    <source>
        <strain evidence="2 3">RL-C</strain>
    </source>
</reference>